<proteinExistence type="predicted"/>
<dbReference type="PANTHER" id="PTHR18870">
    <property type="entry name" value="PROTEIN TAG-278-RELATED"/>
    <property type="match status" value="1"/>
</dbReference>
<dbReference type="InterPro" id="IPR039478">
    <property type="entry name" value="FAM184A/B_N"/>
</dbReference>
<dbReference type="Proteomes" id="UP000007648">
    <property type="component" value="Unassembled WGS sequence"/>
</dbReference>
<keyword evidence="6" id="KW-1185">Reference proteome</keyword>
<dbReference type="Pfam" id="PF15665">
    <property type="entry name" value="FAM184"/>
    <property type="match status" value="1"/>
</dbReference>
<feature type="coiled-coil region" evidence="2">
    <location>
        <begin position="210"/>
        <end position="662"/>
    </location>
</feature>
<evidence type="ECO:0000313" key="5">
    <source>
        <dbReference type="Ensembl" id="ENSSHAP00000011340.2"/>
    </source>
</evidence>
<dbReference type="GeneTree" id="ENSGT00530000063669"/>
<feature type="domain" description="Protein FAM184A/B N-terminal" evidence="4">
    <location>
        <begin position="1"/>
        <end position="144"/>
    </location>
</feature>
<dbReference type="eggNOG" id="ENOG502R5KC">
    <property type="taxonomic scope" value="Eukaryota"/>
</dbReference>
<reference evidence="5" key="3">
    <citation type="submission" date="2025-09" db="UniProtKB">
        <authorList>
            <consortium name="Ensembl"/>
        </authorList>
    </citation>
    <scope>IDENTIFICATION</scope>
</reference>
<organism evidence="5 6">
    <name type="scientific">Sarcophilus harrisii</name>
    <name type="common">Tasmanian devil</name>
    <name type="synonym">Sarcophilus laniarius</name>
    <dbReference type="NCBI Taxonomy" id="9305"/>
    <lineage>
        <taxon>Eukaryota</taxon>
        <taxon>Metazoa</taxon>
        <taxon>Chordata</taxon>
        <taxon>Craniata</taxon>
        <taxon>Vertebrata</taxon>
        <taxon>Euteleostomi</taxon>
        <taxon>Mammalia</taxon>
        <taxon>Metatheria</taxon>
        <taxon>Dasyuromorphia</taxon>
        <taxon>Dasyuridae</taxon>
        <taxon>Sarcophilus</taxon>
    </lineage>
</organism>
<keyword evidence="1 2" id="KW-0175">Coiled coil</keyword>
<feature type="coiled-coil region" evidence="2">
    <location>
        <begin position="100"/>
        <end position="134"/>
    </location>
</feature>
<evidence type="ECO:0000256" key="1">
    <source>
        <dbReference type="ARBA" id="ARBA00023054"/>
    </source>
</evidence>
<dbReference type="PANTHER" id="PTHR18870:SF7">
    <property type="entry name" value="PROTEIN FAM184A"/>
    <property type="match status" value="1"/>
</dbReference>
<sequence>MKHQALTEFEAYKHRMEDMHICTEAQHVQRVLTMAREVEEIRKKFEEKLESFSQLQVQFEKDKLRALDDLKAEHIQEIQEILQTQKCHSASLSKGQEKVEELHRIQMETLNKKLEELKLERRKLIEDYEGKLSKAKSFYEHELDTLKRSQHLTADSLHASKEKEADLRKEFQSQETALRKTILNLRAELQMALDETGNLHEKCHKLQLALGTAENNVLVLQKQLDDVKEEELTLLSKHKEVESELAAARERLQQQASDLVLKASHIGMLQATQMSQEATIRELESEKSLAKERVSQLEEEKNFMQNRTQAMDEQQKRQILELEMQISDVKKSQKEFYEKELRNLQTKLEGEAAQLNEAHSKTLEELAWKHHIAIETAHSNANKDKKRLQMELEEQYEKEKLQLEGDKSQLRQQMERLKEELTAKLNIANQEVSHLQDLVTKSEQGLGSAEGVISELQVSHGQLQNELDFTKAQLKETTDSLLNLERELQQERQQHKALLATMREDEKYKVDKMAQDLEIKWTENLRQECSRLREELRRQHEEDKKSAMTQLLQLKEREKNAARDGWQKKVEDLLDQISLLKQNLEMQLSQSQTSLQQLQAQFTQERQRLTQELEELEEQHQQRHKSLKEAHVLAFQNMEETKEQEQKALENELQQKHSAELQLLKDAHRMSMEGFRIEMEQELQTLRFELEDEGKAMLASLRSELNHQHAAAVDLLKHNHQQELIAAKMELERSLEIGRRQDEEYMCRLTDLQEELRHREHHISELDKEIQHLHDSISALTKELEFKGKEILRIRSESNQQIRLEDMEEKYIKRESRTEDLQMIADLKTLLAERDQVIKKLIQKKKNDKSTNRFVSVPNLSVLEPSGVGNGHPNRLDPIPNSPIHDIEFNSSKPLPQTVIPSKEPKTFLSPPQSEASPVASPDPQRQEWFARYFTF</sequence>
<feature type="coiled-coil region" evidence="2">
    <location>
        <begin position="749"/>
        <end position="783"/>
    </location>
</feature>
<feature type="region of interest" description="Disordered" evidence="3">
    <location>
        <begin position="865"/>
        <end position="924"/>
    </location>
</feature>
<name>G3W7D5_SARHA</name>
<evidence type="ECO:0000259" key="4">
    <source>
        <dbReference type="Pfam" id="PF15665"/>
    </source>
</evidence>
<evidence type="ECO:0000256" key="3">
    <source>
        <dbReference type="SAM" id="MobiDB-lite"/>
    </source>
</evidence>
<evidence type="ECO:0000256" key="2">
    <source>
        <dbReference type="SAM" id="Coils"/>
    </source>
</evidence>
<dbReference type="Ensembl" id="ENSSHAT00000011435.2">
    <property type="protein sequence ID" value="ENSSHAP00000011340.2"/>
    <property type="gene ID" value="ENSSHAG00000009752.2"/>
</dbReference>
<dbReference type="AlphaFoldDB" id="G3W7D5"/>
<dbReference type="GO" id="GO:0005615">
    <property type="term" value="C:extracellular space"/>
    <property type="evidence" value="ECO:0007669"/>
    <property type="project" value="TreeGrafter"/>
</dbReference>
<protein>
    <submittedName>
        <fullName evidence="5">Family with sequence similarity 184 member A</fullName>
    </submittedName>
</protein>
<reference evidence="5 6" key="1">
    <citation type="journal article" date="2011" name="Proc. Natl. Acad. Sci. U.S.A.">
        <title>Genetic diversity and population structure of the endangered marsupial Sarcophilus harrisii (Tasmanian devil).</title>
        <authorList>
            <person name="Miller W."/>
            <person name="Hayes V.M."/>
            <person name="Ratan A."/>
            <person name="Petersen D.C."/>
            <person name="Wittekindt N.E."/>
            <person name="Miller J."/>
            <person name="Walenz B."/>
            <person name="Knight J."/>
            <person name="Qi J."/>
            <person name="Zhao F."/>
            <person name="Wang Q."/>
            <person name="Bedoya-Reina O.C."/>
            <person name="Katiyar N."/>
            <person name="Tomsho L.P."/>
            <person name="Kasson L.M."/>
            <person name="Hardie R.A."/>
            <person name="Woodbridge P."/>
            <person name="Tindall E.A."/>
            <person name="Bertelsen M.F."/>
            <person name="Dixon D."/>
            <person name="Pyecroft S."/>
            <person name="Helgen K.M."/>
            <person name="Lesk A.M."/>
            <person name="Pringle T.H."/>
            <person name="Patterson N."/>
            <person name="Zhang Y."/>
            <person name="Kreiss A."/>
            <person name="Woods G.M."/>
            <person name="Jones M.E."/>
            <person name="Schuster S.C."/>
        </authorList>
    </citation>
    <scope>NUCLEOTIDE SEQUENCE [LARGE SCALE GENOMIC DNA]</scope>
</reference>
<gene>
    <name evidence="5" type="primary">FAM184A</name>
</gene>
<reference evidence="5" key="2">
    <citation type="submission" date="2025-08" db="UniProtKB">
        <authorList>
            <consortium name="Ensembl"/>
        </authorList>
    </citation>
    <scope>IDENTIFICATION</scope>
</reference>
<evidence type="ECO:0000313" key="6">
    <source>
        <dbReference type="Proteomes" id="UP000007648"/>
    </source>
</evidence>
<accession>G3W7D5</accession>